<dbReference type="Pfam" id="PF05175">
    <property type="entry name" value="MTS"/>
    <property type="match status" value="1"/>
</dbReference>
<name>A0AAX4L2Y0_9CREN</name>
<dbReference type="GO" id="GO:0008757">
    <property type="term" value="F:S-adenosylmethionine-dependent methyltransferase activity"/>
    <property type="evidence" value="ECO:0007669"/>
    <property type="project" value="UniProtKB-ARBA"/>
</dbReference>
<accession>A0AAX4L2Y0</accession>
<dbReference type="InterPro" id="IPR051720">
    <property type="entry name" value="rRNA_MeTrfase/Polyamine_Synth"/>
</dbReference>
<evidence type="ECO:0000313" key="5">
    <source>
        <dbReference type="Proteomes" id="UP001432202"/>
    </source>
</evidence>
<keyword evidence="5" id="KW-1185">Reference proteome</keyword>
<dbReference type="PANTHER" id="PTHR23290:SF0">
    <property type="entry name" value="RRNA N6-ADENOSINE-METHYLTRANSFERASE METTL5"/>
    <property type="match status" value="1"/>
</dbReference>
<dbReference type="PROSITE" id="PS00092">
    <property type="entry name" value="N6_MTASE"/>
    <property type="match status" value="1"/>
</dbReference>
<comment type="similarity">
    <text evidence="1">Belongs to the methyltransferase superfamily. PrmA family.</text>
</comment>
<dbReference type="GO" id="GO:0003676">
    <property type="term" value="F:nucleic acid binding"/>
    <property type="evidence" value="ECO:0007669"/>
    <property type="project" value="InterPro"/>
</dbReference>
<gene>
    <name evidence="4" type="ORF">V6M85_05635</name>
</gene>
<evidence type="ECO:0000259" key="3">
    <source>
        <dbReference type="Pfam" id="PF05175"/>
    </source>
</evidence>
<dbReference type="AlphaFoldDB" id="A0AAX4L2Y0"/>
<dbReference type="GO" id="GO:0032259">
    <property type="term" value="P:methylation"/>
    <property type="evidence" value="ECO:0007669"/>
    <property type="project" value="InterPro"/>
</dbReference>
<dbReference type="SUPFAM" id="SSF53335">
    <property type="entry name" value="S-adenosyl-L-methionine-dependent methyltransferases"/>
    <property type="match status" value="1"/>
</dbReference>
<feature type="domain" description="Methyltransferase small" evidence="3">
    <location>
        <begin position="16"/>
        <end position="91"/>
    </location>
</feature>
<dbReference type="Gene3D" id="3.40.50.150">
    <property type="entry name" value="Vaccinia Virus protein VP39"/>
    <property type="match status" value="1"/>
</dbReference>
<dbReference type="EMBL" id="CP146016">
    <property type="protein sequence ID" value="WWQ61553.1"/>
    <property type="molecule type" value="Genomic_DNA"/>
</dbReference>
<evidence type="ECO:0000256" key="2">
    <source>
        <dbReference type="ARBA" id="ARBA00041374"/>
    </source>
</evidence>
<evidence type="ECO:0000256" key="1">
    <source>
        <dbReference type="ARBA" id="ARBA00009741"/>
    </source>
</evidence>
<dbReference type="InterPro" id="IPR029063">
    <property type="entry name" value="SAM-dependent_MTases_sf"/>
</dbReference>
<dbReference type="InterPro" id="IPR007848">
    <property type="entry name" value="Small_mtfrase_dom"/>
</dbReference>
<protein>
    <recommendedName>
        <fullName evidence="2">Methyltransferase-like protein 5</fullName>
    </recommendedName>
</protein>
<dbReference type="RefSeq" id="WP_338604068.1">
    <property type="nucleotide sequence ID" value="NZ_CP146016.1"/>
</dbReference>
<evidence type="ECO:0000313" key="4">
    <source>
        <dbReference type="EMBL" id="WWQ61553.1"/>
    </source>
</evidence>
<reference evidence="4 5" key="1">
    <citation type="submission" date="2024-02" db="EMBL/GenBank/DDBJ databases">
        <title>STSV induces naive adaptation in Sulfolobus.</title>
        <authorList>
            <person name="Xiang X."/>
            <person name="Song M."/>
        </authorList>
    </citation>
    <scope>NUCLEOTIDE SEQUENCE [LARGE SCALE GENOMIC DNA]</scope>
    <source>
        <strain evidence="4 5">RT2</strain>
    </source>
</reference>
<dbReference type="PANTHER" id="PTHR23290">
    <property type="entry name" value="RRNA N6-ADENOSINE-METHYLTRANSFERASE METTL5"/>
    <property type="match status" value="1"/>
</dbReference>
<dbReference type="GeneID" id="89336229"/>
<sequence>MAQIVWHAYISGHISGKKVADLGCGTGVFCLAISLLNGYCTCIEIDLESLEVVRNLKYELGLEMDLINADATNFTGKFDTVIQNPPFGVVRRGIDLEFLKSAFNIANVIYSIHKSNTKSREIIANLAKENGFKAEVISERYKLKPYYPWHREKIYEYLVDIYFFSKLSR</sequence>
<dbReference type="CDD" id="cd02440">
    <property type="entry name" value="AdoMet_MTases"/>
    <property type="match status" value="1"/>
</dbReference>
<dbReference type="InterPro" id="IPR002052">
    <property type="entry name" value="DNA_methylase_N6_adenine_CS"/>
</dbReference>
<organism evidence="4 5">
    <name type="scientific">Sulfolobus tengchongensis</name>
    <dbReference type="NCBI Taxonomy" id="207809"/>
    <lineage>
        <taxon>Archaea</taxon>
        <taxon>Thermoproteota</taxon>
        <taxon>Thermoprotei</taxon>
        <taxon>Sulfolobales</taxon>
        <taxon>Sulfolobaceae</taxon>
        <taxon>Sulfolobus</taxon>
    </lineage>
</organism>
<proteinExistence type="inferred from homology"/>
<dbReference type="Proteomes" id="UP001432202">
    <property type="component" value="Chromosome"/>
</dbReference>